<evidence type="ECO:0000313" key="2">
    <source>
        <dbReference type="EMBL" id="SAK75841.1"/>
    </source>
</evidence>
<dbReference type="CDD" id="cd02440">
    <property type="entry name" value="AdoMet_MTases"/>
    <property type="match status" value="1"/>
</dbReference>
<accession>A0A158C0P2</accession>
<dbReference type="InterPro" id="IPR029063">
    <property type="entry name" value="SAM-dependent_MTases_sf"/>
</dbReference>
<dbReference type="SUPFAM" id="SSF53335">
    <property type="entry name" value="S-adenosyl-L-methionine-dependent methyltransferases"/>
    <property type="match status" value="1"/>
</dbReference>
<reference evidence="2" key="1">
    <citation type="submission" date="2016-01" db="EMBL/GenBank/DDBJ databases">
        <authorList>
            <person name="Peeters C."/>
        </authorList>
    </citation>
    <scope>NUCLEOTIDE SEQUENCE</scope>
    <source>
        <strain evidence="2">LMG 29322</strain>
    </source>
</reference>
<comment type="caution">
    <text evidence="2">The sequence shown here is derived from an EMBL/GenBank/DDBJ whole genome shotgun (WGS) entry which is preliminary data.</text>
</comment>
<dbReference type="Gene3D" id="3.40.50.150">
    <property type="entry name" value="Vaccinia Virus protein VP39"/>
    <property type="match status" value="1"/>
</dbReference>
<dbReference type="GO" id="GO:0008168">
    <property type="term" value="F:methyltransferase activity"/>
    <property type="evidence" value="ECO:0007669"/>
    <property type="project" value="UniProtKB-KW"/>
</dbReference>
<dbReference type="GO" id="GO:0032259">
    <property type="term" value="P:methylation"/>
    <property type="evidence" value="ECO:0007669"/>
    <property type="project" value="UniProtKB-KW"/>
</dbReference>
<evidence type="ECO:0000313" key="3">
    <source>
        <dbReference type="Proteomes" id="UP000054851"/>
    </source>
</evidence>
<dbReference type="Proteomes" id="UP000054851">
    <property type="component" value="Unassembled WGS sequence"/>
</dbReference>
<dbReference type="AlphaFoldDB" id="A0A158C0P2"/>
<dbReference type="STRING" id="1777140.AWB79_04516"/>
<organism evidence="2 3">
    <name type="scientific">Caballeronia hypogeia</name>
    <dbReference type="NCBI Taxonomy" id="1777140"/>
    <lineage>
        <taxon>Bacteria</taxon>
        <taxon>Pseudomonadati</taxon>
        <taxon>Pseudomonadota</taxon>
        <taxon>Betaproteobacteria</taxon>
        <taxon>Burkholderiales</taxon>
        <taxon>Burkholderiaceae</taxon>
        <taxon>Caballeronia</taxon>
    </lineage>
</organism>
<dbReference type="PANTHER" id="PTHR42912">
    <property type="entry name" value="METHYLTRANSFERASE"/>
    <property type="match status" value="1"/>
</dbReference>
<proteinExistence type="predicted"/>
<keyword evidence="2" id="KW-0489">Methyltransferase</keyword>
<keyword evidence="2" id="KW-0808">Transferase</keyword>
<dbReference type="PANTHER" id="PTHR42912:SF80">
    <property type="entry name" value="METHYLTRANSFERASE DOMAIN-CONTAINING PROTEIN"/>
    <property type="match status" value="1"/>
</dbReference>
<dbReference type="OrthoDB" id="9810247at2"/>
<protein>
    <submittedName>
        <fullName evidence="2">Type 11 methyltransferase</fullName>
    </submittedName>
</protein>
<sequence length="264" mass="29825">MDHDAVNLKAYSTQRVVSDFSSDHILQKAEEVIFSRLAPRVAGGSILDIGVGCGRTTPALVEISEDYTGIDYSAGMVDVCKERLPEQRFLTMDARKLDGAFSRDYFDLVVFSFNGIDNVGHEDRLTILSKIHQILKPGGYFVFSSHNRGFAQFENFVHSRPSIGLSLNPMRTLRNISRFPLQYARHARNSRQNVIEADYAVINEPAGDFQMLQYYISIESQARQLRALGFSERIESYDLNGALIEHNRGDARDSGWVYYVATKP</sequence>
<dbReference type="Pfam" id="PF13649">
    <property type="entry name" value="Methyltransf_25"/>
    <property type="match status" value="1"/>
</dbReference>
<keyword evidence="3" id="KW-1185">Reference proteome</keyword>
<gene>
    <name evidence="2" type="ORF">AWB79_04516</name>
</gene>
<dbReference type="EMBL" id="FCOA02000016">
    <property type="protein sequence ID" value="SAK75841.1"/>
    <property type="molecule type" value="Genomic_DNA"/>
</dbReference>
<feature type="domain" description="Methyltransferase" evidence="1">
    <location>
        <begin position="46"/>
        <end position="139"/>
    </location>
</feature>
<dbReference type="InterPro" id="IPR050508">
    <property type="entry name" value="Methyltransf_Superfamily"/>
</dbReference>
<name>A0A158C0P2_9BURK</name>
<dbReference type="InterPro" id="IPR041698">
    <property type="entry name" value="Methyltransf_25"/>
</dbReference>
<evidence type="ECO:0000259" key="1">
    <source>
        <dbReference type="Pfam" id="PF13649"/>
    </source>
</evidence>
<dbReference type="RefSeq" id="WP_157695828.1">
    <property type="nucleotide sequence ID" value="NZ_FCOA02000016.1"/>
</dbReference>